<keyword evidence="2" id="KW-0328">Glycosyltransferase</keyword>
<dbReference type="RefSeq" id="WP_234815291.1">
    <property type="nucleotide sequence ID" value="NZ_AP022563.1"/>
</dbReference>
<dbReference type="SUPFAM" id="SSF53271">
    <property type="entry name" value="PRTase-like"/>
    <property type="match status" value="1"/>
</dbReference>
<keyword evidence="3" id="KW-1185">Reference proteome</keyword>
<dbReference type="Gene3D" id="3.30.1310.20">
    <property type="entry name" value="PRTase-like"/>
    <property type="match status" value="1"/>
</dbReference>
<name>A0A7I7JXV0_9MYCO</name>
<dbReference type="InterPro" id="IPR000836">
    <property type="entry name" value="PRTase_dom"/>
</dbReference>
<dbReference type="InterPro" id="IPR029057">
    <property type="entry name" value="PRTase-like"/>
</dbReference>
<protein>
    <submittedName>
        <fullName evidence="2">Phosphoribosyltransferase</fullName>
    </submittedName>
</protein>
<dbReference type="Proteomes" id="UP000467006">
    <property type="component" value="Chromosome"/>
</dbReference>
<dbReference type="AlphaFoldDB" id="A0A7I7JXV0"/>
<gene>
    <name evidence="2" type="ORF">MDUV_09190</name>
</gene>
<organism evidence="2 3">
    <name type="scientific">Mycolicibacterium duvalii</name>
    <dbReference type="NCBI Taxonomy" id="39688"/>
    <lineage>
        <taxon>Bacteria</taxon>
        <taxon>Bacillati</taxon>
        <taxon>Actinomycetota</taxon>
        <taxon>Actinomycetes</taxon>
        <taxon>Mycobacteriales</taxon>
        <taxon>Mycobacteriaceae</taxon>
        <taxon>Mycolicibacterium</taxon>
    </lineage>
</organism>
<keyword evidence="2" id="KW-0808">Transferase</keyword>
<accession>A0A7I7JXV0</accession>
<evidence type="ECO:0000313" key="3">
    <source>
        <dbReference type="Proteomes" id="UP000467006"/>
    </source>
</evidence>
<dbReference type="KEGG" id="mdu:MDUV_09190"/>
<dbReference type="EMBL" id="AP022563">
    <property type="protein sequence ID" value="BBX16059.1"/>
    <property type="molecule type" value="Genomic_DNA"/>
</dbReference>
<proteinExistence type="predicted"/>
<dbReference type="GO" id="GO:0016757">
    <property type="term" value="F:glycosyltransferase activity"/>
    <property type="evidence" value="ECO:0007669"/>
    <property type="project" value="UniProtKB-KW"/>
</dbReference>
<evidence type="ECO:0000259" key="1">
    <source>
        <dbReference type="Pfam" id="PF00156"/>
    </source>
</evidence>
<dbReference type="CDD" id="cd06223">
    <property type="entry name" value="PRTases_typeI"/>
    <property type="match status" value="1"/>
</dbReference>
<reference evidence="2 3" key="1">
    <citation type="journal article" date="2019" name="Emerg. Microbes Infect.">
        <title>Comprehensive subspecies identification of 175 nontuberculous mycobacteria species based on 7547 genomic profiles.</title>
        <authorList>
            <person name="Matsumoto Y."/>
            <person name="Kinjo T."/>
            <person name="Motooka D."/>
            <person name="Nabeya D."/>
            <person name="Jung N."/>
            <person name="Uechi K."/>
            <person name="Horii T."/>
            <person name="Iida T."/>
            <person name="Fujita J."/>
            <person name="Nakamura S."/>
        </authorList>
    </citation>
    <scope>NUCLEOTIDE SEQUENCE [LARGE SCALE GENOMIC DNA]</scope>
    <source>
        <strain evidence="2 3">JCM 6396</strain>
    </source>
</reference>
<evidence type="ECO:0000313" key="2">
    <source>
        <dbReference type="EMBL" id="BBX16059.1"/>
    </source>
</evidence>
<dbReference type="Pfam" id="PF00156">
    <property type="entry name" value="Pribosyltran"/>
    <property type="match status" value="1"/>
</dbReference>
<sequence>MRTGRTRTFSDRRDAGRVLARDLSDHRDRAHSAAVQVLGLARGGVPVGWEVAAALEAPLDVCLVRKLGVPQYPELAMGALATGGGVVLNDDLLRSLGLGDEEVRAAVERETVELHRREQVYRGGRGPLHLHGKTVILVDDGIATGASMFAAVRSVRQAGARKVVVAVPVGPLSVCRELRHEADEVVCSTSPRDFRAVGQVYEDFRQVSDDEVCELLATPTVSGPEITEKR</sequence>
<feature type="domain" description="Phosphoribosyltransferase" evidence="1">
    <location>
        <begin position="30"/>
        <end position="201"/>
    </location>
</feature>
<dbReference type="Gene3D" id="3.40.50.2020">
    <property type="match status" value="1"/>
</dbReference>